<dbReference type="EMBL" id="CP041238">
    <property type="protein sequence ID" value="QLL61581.1"/>
    <property type="molecule type" value="Genomic_DNA"/>
</dbReference>
<name>A0A859QSM7_9HYPH</name>
<dbReference type="Gene3D" id="1.20.140.160">
    <property type="match status" value="1"/>
</dbReference>
<dbReference type="KEGG" id="emx:FKV68_09030"/>
<sequence length="156" mass="16569">MPACDGRAAQLAEVLRTARAVIALLLGGLEEADALLTAALAMPSLVPLETPQNFLLYLLDQAKAVSETICAPCIRSHSVASGDDDAAQVLRFLTHVPFDRRLAYTLVEVAGFTLREAARYCRRMPGEVRALVDAAHAELMGAALSARASPPDGRDG</sequence>
<organism evidence="1 2">
    <name type="scientific">Sinorhizobium mexicanum</name>
    <dbReference type="NCBI Taxonomy" id="375549"/>
    <lineage>
        <taxon>Bacteria</taxon>
        <taxon>Pseudomonadati</taxon>
        <taxon>Pseudomonadota</taxon>
        <taxon>Alphaproteobacteria</taxon>
        <taxon>Hyphomicrobiales</taxon>
        <taxon>Rhizobiaceae</taxon>
        <taxon>Sinorhizobium/Ensifer group</taxon>
        <taxon>Sinorhizobium</taxon>
    </lineage>
</organism>
<reference evidence="1 2" key="1">
    <citation type="submission" date="2019-06" db="EMBL/GenBank/DDBJ databases">
        <title>Complete genome sequence of Ensifer mexicanus ITTG R7 isolated from nodules of Acacia angustissima (Mill.) Kuntze.</title>
        <authorList>
            <person name="Rincon-Rosales R."/>
            <person name="Rogel M.A."/>
            <person name="Guerrero G."/>
            <person name="Rincon-Molina C.I."/>
            <person name="Lopez-Lopez A."/>
            <person name="Martinez-Romero E."/>
        </authorList>
    </citation>
    <scope>NUCLEOTIDE SEQUENCE [LARGE SCALE GENOMIC DNA]</scope>
    <source>
        <strain evidence="1 2">ITTG R7</strain>
    </source>
</reference>
<gene>
    <name evidence="1" type="ORF">FKV68_09030</name>
</gene>
<keyword evidence="2" id="KW-1185">Reference proteome</keyword>
<evidence type="ECO:0000313" key="2">
    <source>
        <dbReference type="Proteomes" id="UP000510721"/>
    </source>
</evidence>
<dbReference type="AlphaFoldDB" id="A0A859QSM7"/>
<protein>
    <submittedName>
        <fullName evidence="1">Uncharacterized protein</fullName>
    </submittedName>
</protein>
<dbReference type="Proteomes" id="UP000510721">
    <property type="component" value="Chromosome"/>
</dbReference>
<evidence type="ECO:0000313" key="1">
    <source>
        <dbReference type="EMBL" id="QLL61581.1"/>
    </source>
</evidence>
<accession>A0A859QSM7</accession>
<dbReference type="RefSeq" id="WP_180941131.1">
    <property type="nucleotide sequence ID" value="NZ_CP041238.1"/>
</dbReference>
<proteinExistence type="predicted"/>